<dbReference type="CDD" id="cd05563">
    <property type="entry name" value="PTS_IIB_ascorbate"/>
    <property type="match status" value="1"/>
</dbReference>
<evidence type="ECO:0000313" key="4">
    <source>
        <dbReference type="EMBL" id="ERF61184.1"/>
    </source>
</evidence>
<feature type="domain" description="PTS EIIB type-2" evidence="3">
    <location>
        <begin position="5"/>
        <end position="96"/>
    </location>
</feature>
<dbReference type="GO" id="GO:0008982">
    <property type="term" value="F:protein-N(PI)-phosphohistidine-sugar phosphotransferase activity"/>
    <property type="evidence" value="ECO:0007669"/>
    <property type="project" value="InterPro"/>
</dbReference>
<dbReference type="Proteomes" id="UP000016412">
    <property type="component" value="Unassembled WGS sequence"/>
</dbReference>
<evidence type="ECO:0000256" key="1">
    <source>
        <dbReference type="ARBA" id="ARBA00022679"/>
    </source>
</evidence>
<keyword evidence="1" id="KW-0808">Transferase</keyword>
<dbReference type="AlphaFoldDB" id="U1GXA7"/>
<dbReference type="Gene3D" id="3.40.50.2300">
    <property type="match status" value="1"/>
</dbReference>
<comment type="caution">
    <text evidence="4">The sequence shown here is derived from an EMBL/GenBank/DDBJ whole genome shotgun (WGS) entry which is preliminary data.</text>
</comment>
<protein>
    <submittedName>
        <fullName evidence="4">PTS system, lactose/cellobiose-specific IIB subunit</fullName>
    </submittedName>
</protein>
<accession>U1GXA7</accession>
<gene>
    <name evidence="4" type="ORF">HMPREF1325_0586</name>
</gene>
<evidence type="ECO:0000313" key="5">
    <source>
        <dbReference type="Proteomes" id="UP000016412"/>
    </source>
</evidence>
<dbReference type="EMBL" id="AUZJ01000016">
    <property type="protein sequence ID" value="ERF61184.1"/>
    <property type="molecule type" value="Genomic_DNA"/>
</dbReference>
<dbReference type="SUPFAM" id="SSF52794">
    <property type="entry name" value="PTS system IIB component-like"/>
    <property type="match status" value="1"/>
</dbReference>
<organism evidence="4 5">
    <name type="scientific">Treponema socranskii subsp. socranskii VPI DR56BR1116 = ATCC 35536</name>
    <dbReference type="NCBI Taxonomy" id="1125725"/>
    <lineage>
        <taxon>Bacteria</taxon>
        <taxon>Pseudomonadati</taxon>
        <taxon>Spirochaetota</taxon>
        <taxon>Spirochaetia</taxon>
        <taxon>Spirochaetales</taxon>
        <taxon>Treponemataceae</taxon>
        <taxon>Treponema</taxon>
    </lineage>
</organism>
<sequence length="98" mass="10950">MGGRMKILVVCGSGLGSSFMMEINIKNILKELGLSDIEVEHTDLSSAKGMQADIYMGTRDITNQFIGFKGEIISLDNMIDKEYMKSKLVEKLKEMKVI</sequence>
<keyword evidence="2" id="KW-0598">Phosphotransferase system</keyword>
<dbReference type="STRING" id="1125725.HMPREF1325_0586"/>
<dbReference type="InterPro" id="IPR036095">
    <property type="entry name" value="PTS_EIIB-like_sf"/>
</dbReference>
<dbReference type="eggNOG" id="COG3414">
    <property type="taxonomic scope" value="Bacteria"/>
</dbReference>
<dbReference type="InterPro" id="IPR003501">
    <property type="entry name" value="PTS_EIIB_2/3"/>
</dbReference>
<proteinExistence type="predicted"/>
<evidence type="ECO:0000256" key="2">
    <source>
        <dbReference type="ARBA" id="ARBA00022683"/>
    </source>
</evidence>
<evidence type="ECO:0000259" key="3">
    <source>
        <dbReference type="PROSITE" id="PS51099"/>
    </source>
</evidence>
<dbReference type="InterPro" id="IPR013011">
    <property type="entry name" value="PTS_EIIB_2"/>
</dbReference>
<reference evidence="4 5" key="1">
    <citation type="submission" date="2013-08" db="EMBL/GenBank/DDBJ databases">
        <authorList>
            <person name="Durkin A.S."/>
            <person name="Haft D.R."/>
            <person name="McCorrison J."/>
            <person name="Torralba M."/>
            <person name="Gillis M."/>
            <person name="Haft D.H."/>
            <person name="Methe B."/>
            <person name="Sutton G."/>
            <person name="Nelson K.E."/>
        </authorList>
    </citation>
    <scope>NUCLEOTIDE SEQUENCE [LARGE SCALE GENOMIC DNA]</scope>
    <source>
        <strain evidence="4 5">VPI DR56BR1116</strain>
    </source>
</reference>
<dbReference type="PROSITE" id="PS51099">
    <property type="entry name" value="PTS_EIIB_TYPE_2"/>
    <property type="match status" value="1"/>
</dbReference>
<dbReference type="GO" id="GO:0009401">
    <property type="term" value="P:phosphoenolpyruvate-dependent sugar phosphotransferase system"/>
    <property type="evidence" value="ECO:0007669"/>
    <property type="project" value="UniProtKB-KW"/>
</dbReference>
<name>U1GXA7_TRESO</name>
<dbReference type="PATRIC" id="fig|1125725.3.peg.833"/>
<dbReference type="Pfam" id="PF02302">
    <property type="entry name" value="PTS_IIB"/>
    <property type="match status" value="1"/>
</dbReference>